<name>A0A8V5GGW4_MELUD</name>
<sequence>MRPAQPHGTGQAEMWGWAMGLAPLLPLLLLPGAVGLQCLSCGAQDESCYGANVTCPPESDVCAEALASVTWSHGRTALGGRGCGRGHAGSLSRALTLPGLVLFVRRRQCRGGEGPCNGELPMGGEGELPMADNVTEQTPNGLRCFGCPDNGSCSAPIVVHCYGELRACFHGNVTVTLGESQWEGREGVMTPGGGGGWDGGEQWGGGGGMLLW</sequence>
<dbReference type="InterPro" id="IPR045860">
    <property type="entry name" value="Snake_toxin-like_sf"/>
</dbReference>
<dbReference type="GO" id="GO:0030154">
    <property type="term" value="P:cell differentiation"/>
    <property type="evidence" value="ECO:0007669"/>
    <property type="project" value="UniProtKB-ARBA"/>
</dbReference>
<keyword evidence="3" id="KW-0336">GPI-anchor</keyword>
<dbReference type="Pfam" id="PF00021">
    <property type="entry name" value="UPAR_LY6"/>
    <property type="match status" value="2"/>
</dbReference>
<gene>
    <name evidence="9" type="primary">LOC117437700</name>
</gene>
<dbReference type="GO" id="GO:0098552">
    <property type="term" value="C:side of membrane"/>
    <property type="evidence" value="ECO:0007669"/>
    <property type="project" value="UniProtKB-KW"/>
</dbReference>
<evidence type="ECO:0000256" key="7">
    <source>
        <dbReference type="ARBA" id="ARBA00023288"/>
    </source>
</evidence>
<dbReference type="SUPFAM" id="SSF57302">
    <property type="entry name" value="Snake toxin-like"/>
    <property type="match status" value="1"/>
</dbReference>
<keyword evidence="4" id="KW-0732">Signal</keyword>
<dbReference type="PANTHER" id="PTHR10624">
    <property type="entry name" value="UROKINASE PLASMINOGEN ACTIVATOR SURFACE RECEPTOR-RELATED"/>
    <property type="match status" value="1"/>
</dbReference>
<evidence type="ECO:0000256" key="3">
    <source>
        <dbReference type="ARBA" id="ARBA00022622"/>
    </source>
</evidence>
<evidence type="ECO:0000256" key="6">
    <source>
        <dbReference type="ARBA" id="ARBA00023180"/>
    </source>
</evidence>
<dbReference type="AlphaFoldDB" id="A0A8V5GGW4"/>
<organism evidence="9 10">
    <name type="scientific">Melopsittacus undulatus</name>
    <name type="common">Budgerigar</name>
    <name type="synonym">Psittacus undulatus</name>
    <dbReference type="NCBI Taxonomy" id="13146"/>
    <lineage>
        <taxon>Eukaryota</taxon>
        <taxon>Metazoa</taxon>
        <taxon>Chordata</taxon>
        <taxon>Craniata</taxon>
        <taxon>Vertebrata</taxon>
        <taxon>Euteleostomi</taxon>
        <taxon>Archelosauria</taxon>
        <taxon>Archosauria</taxon>
        <taxon>Dinosauria</taxon>
        <taxon>Saurischia</taxon>
        <taxon>Theropoda</taxon>
        <taxon>Coelurosauria</taxon>
        <taxon>Aves</taxon>
        <taxon>Neognathae</taxon>
        <taxon>Neoaves</taxon>
        <taxon>Telluraves</taxon>
        <taxon>Australaves</taxon>
        <taxon>Psittaciformes</taxon>
        <taxon>Psittaculidae</taxon>
        <taxon>Melopsittacus</taxon>
    </lineage>
</organism>
<keyword evidence="6" id="KW-0325">Glycoprotein</keyword>
<dbReference type="InterPro" id="IPR016054">
    <property type="entry name" value="LY6_UPA_recep-like"/>
</dbReference>
<protein>
    <recommendedName>
        <fullName evidence="8">UPAR/Ly6 domain-containing protein</fullName>
    </recommendedName>
</protein>
<keyword evidence="5" id="KW-0472">Membrane</keyword>
<keyword evidence="7" id="KW-0449">Lipoprotein</keyword>
<feature type="domain" description="UPAR/Ly6" evidence="8">
    <location>
        <begin position="35"/>
        <end position="88"/>
    </location>
</feature>
<dbReference type="Proteomes" id="UP000694405">
    <property type="component" value="Chromosome 26"/>
</dbReference>
<reference evidence="9" key="2">
    <citation type="submission" date="2025-08" db="UniProtKB">
        <authorList>
            <consortium name="Ensembl"/>
        </authorList>
    </citation>
    <scope>IDENTIFICATION</scope>
</reference>
<dbReference type="Gene3D" id="2.10.60.10">
    <property type="entry name" value="CD59"/>
    <property type="match status" value="1"/>
</dbReference>
<evidence type="ECO:0000313" key="9">
    <source>
        <dbReference type="Ensembl" id="ENSMUNP00000023643.1"/>
    </source>
</evidence>
<comment type="subcellular location">
    <subcellularLocation>
        <location evidence="1">Cell membrane</location>
        <topology evidence="1">Lipid-anchor</topology>
        <topology evidence="1">GPI-anchor</topology>
    </subcellularLocation>
</comment>
<dbReference type="PANTHER" id="PTHR10624:SF8">
    <property type="entry name" value="LY6_PLAUR DOMAIN-CONTAINING PROTEIN 3"/>
    <property type="match status" value="1"/>
</dbReference>
<feature type="domain" description="UPAR/Ly6" evidence="8">
    <location>
        <begin position="140"/>
        <end position="178"/>
    </location>
</feature>
<dbReference type="GO" id="GO:0005886">
    <property type="term" value="C:plasma membrane"/>
    <property type="evidence" value="ECO:0007669"/>
    <property type="project" value="UniProtKB-SubCell"/>
</dbReference>
<evidence type="ECO:0000256" key="2">
    <source>
        <dbReference type="ARBA" id="ARBA00022475"/>
    </source>
</evidence>
<dbReference type="PROSITE" id="PS00983">
    <property type="entry name" value="LY6_UPAR"/>
    <property type="match status" value="1"/>
</dbReference>
<evidence type="ECO:0000313" key="10">
    <source>
        <dbReference type="Proteomes" id="UP000694405"/>
    </source>
</evidence>
<evidence type="ECO:0000256" key="4">
    <source>
        <dbReference type="ARBA" id="ARBA00022729"/>
    </source>
</evidence>
<dbReference type="InterPro" id="IPR018363">
    <property type="entry name" value="CD59_antigen_CS"/>
</dbReference>
<keyword evidence="10" id="KW-1185">Reference proteome</keyword>
<accession>A0A8V5GGW4</accession>
<evidence type="ECO:0000256" key="5">
    <source>
        <dbReference type="ARBA" id="ARBA00023136"/>
    </source>
</evidence>
<proteinExistence type="predicted"/>
<reference evidence="9" key="3">
    <citation type="submission" date="2025-09" db="UniProtKB">
        <authorList>
            <consortium name="Ensembl"/>
        </authorList>
    </citation>
    <scope>IDENTIFICATION</scope>
</reference>
<evidence type="ECO:0000259" key="8">
    <source>
        <dbReference type="Pfam" id="PF00021"/>
    </source>
</evidence>
<reference evidence="9" key="1">
    <citation type="submission" date="2020-03" db="EMBL/GenBank/DDBJ databases">
        <title>Melopsittacus undulatus (budgerigar) genome, bMelUnd1, maternal haplotype with Z.</title>
        <authorList>
            <person name="Gedman G."/>
            <person name="Mountcastle J."/>
            <person name="Haase B."/>
            <person name="Formenti G."/>
            <person name="Wright T."/>
            <person name="Apodaca J."/>
            <person name="Pelan S."/>
            <person name="Chow W."/>
            <person name="Rhie A."/>
            <person name="Howe K."/>
            <person name="Fedrigo O."/>
            <person name="Jarvis E.D."/>
        </authorList>
    </citation>
    <scope>NUCLEOTIDE SEQUENCE [LARGE SCALE GENOMIC DNA]</scope>
</reference>
<dbReference type="Ensembl" id="ENSMUNT00000034825.1">
    <property type="protein sequence ID" value="ENSMUNP00000023643.1"/>
    <property type="gene ID" value="ENSMUNG00000019415.1"/>
</dbReference>
<evidence type="ECO:0000256" key="1">
    <source>
        <dbReference type="ARBA" id="ARBA00004609"/>
    </source>
</evidence>
<keyword evidence="2" id="KW-1003">Cell membrane</keyword>